<dbReference type="Proteomes" id="UP000092698">
    <property type="component" value="Chromosome"/>
</dbReference>
<feature type="chain" id="PRO_5008884520" description="DUF4440 domain-containing protein" evidence="1">
    <location>
        <begin position="25"/>
        <end position="154"/>
    </location>
</feature>
<reference evidence="2 3" key="1">
    <citation type="submission" date="2016-07" db="EMBL/GenBank/DDBJ databases">
        <title>Complete genome sequence of Altererythrobacter namhicola JCM 16345T, containing esterase-encoding genes.</title>
        <authorList>
            <person name="Cheng H."/>
            <person name="Wu Y.-H."/>
            <person name="Jian S.-L."/>
            <person name="Huo Y.-Y."/>
            <person name="Wang C.-S."/>
            <person name="Xu X.-W."/>
        </authorList>
    </citation>
    <scope>NUCLEOTIDE SEQUENCE [LARGE SCALE GENOMIC DNA]</scope>
    <source>
        <strain evidence="2 3">JCM 16345</strain>
    </source>
</reference>
<dbReference type="STRING" id="645517.A6F65_01908"/>
<proteinExistence type="predicted"/>
<organism evidence="2 3">
    <name type="scientific">Paraurantiacibacter namhicola</name>
    <dbReference type="NCBI Taxonomy" id="645517"/>
    <lineage>
        <taxon>Bacteria</taxon>
        <taxon>Pseudomonadati</taxon>
        <taxon>Pseudomonadota</taxon>
        <taxon>Alphaproteobacteria</taxon>
        <taxon>Sphingomonadales</taxon>
        <taxon>Erythrobacteraceae</taxon>
        <taxon>Paraurantiacibacter</taxon>
    </lineage>
</organism>
<keyword evidence="1" id="KW-0732">Signal</keyword>
<name>A0A1C7DA58_9SPHN</name>
<dbReference type="EMBL" id="CP016545">
    <property type="protein sequence ID" value="ANU08201.1"/>
    <property type="molecule type" value="Genomic_DNA"/>
</dbReference>
<protein>
    <recommendedName>
        <fullName evidence="4">DUF4440 domain-containing protein</fullName>
    </recommendedName>
</protein>
<sequence length="154" mass="16939">MSGKWLAATLALAPMALTATPAAAQDAAATENTADADAATAPIREAFFARMKEGRTGEALEALFVKAGQSLIKPVALSDLERQFDNAITLYGPLRECHVYQQESAATLLASYRYLCQHDRMITRWHLTFIRLPNGWQGGYIKFDDKFSDVLGKN</sequence>
<evidence type="ECO:0000313" key="3">
    <source>
        <dbReference type="Proteomes" id="UP000092698"/>
    </source>
</evidence>
<accession>A0A1C7DA58</accession>
<evidence type="ECO:0008006" key="4">
    <source>
        <dbReference type="Google" id="ProtNLM"/>
    </source>
</evidence>
<gene>
    <name evidence="2" type="ORF">A6F65_01908</name>
</gene>
<evidence type="ECO:0000256" key="1">
    <source>
        <dbReference type="SAM" id="SignalP"/>
    </source>
</evidence>
<keyword evidence="3" id="KW-1185">Reference proteome</keyword>
<feature type="signal peptide" evidence="1">
    <location>
        <begin position="1"/>
        <end position="24"/>
    </location>
</feature>
<evidence type="ECO:0000313" key="2">
    <source>
        <dbReference type="EMBL" id="ANU08201.1"/>
    </source>
</evidence>
<dbReference type="AlphaFoldDB" id="A0A1C7DA58"/>
<dbReference type="KEGG" id="anh:A6F65_01908"/>